<comment type="caution">
    <text evidence="2">The sequence shown here is derived from an EMBL/GenBank/DDBJ whole genome shotgun (WGS) entry which is preliminary data.</text>
</comment>
<feature type="signal peptide" evidence="1">
    <location>
        <begin position="1"/>
        <end position="19"/>
    </location>
</feature>
<dbReference type="PIRSF" id="PIRSF014995">
    <property type="entry name" value="UCP014995"/>
    <property type="match status" value="1"/>
</dbReference>
<dbReference type="EMBL" id="JALKII010000007">
    <property type="protein sequence ID" value="MCK0538294.1"/>
    <property type="molecule type" value="Genomic_DNA"/>
</dbReference>
<feature type="chain" id="PRO_5046584480" evidence="1">
    <location>
        <begin position="20"/>
        <end position="169"/>
    </location>
</feature>
<dbReference type="RefSeq" id="WP_246952786.1">
    <property type="nucleotide sequence ID" value="NZ_JALKII010000007.1"/>
</dbReference>
<accession>A0ABT0E919</accession>
<name>A0ABT0E919_9GAMM</name>
<sequence length="169" mass="18505">MRSLIAPALLVALVLPASAAELTISVEIPRLNVAEYHRPYVAFWLEQQGGSTTTLAVWYDTKLKDREGEKWLKDMRQWWRRSGRSLEMPVDGVSGATRPVGAHSFTLRTGQAPLAELAPGDYTLQVEAAREVGGREVVSIPFSWPLDGAFSNSAAGSQELGTVRLDITP</sequence>
<evidence type="ECO:0000313" key="2">
    <source>
        <dbReference type="EMBL" id="MCK0538294.1"/>
    </source>
</evidence>
<protein>
    <submittedName>
        <fullName evidence="2">DUF2271 domain-containing protein</fullName>
    </submittedName>
</protein>
<dbReference type="InterPro" id="IPR014469">
    <property type="entry name" value="DUF2271"/>
</dbReference>
<dbReference type="Pfam" id="PF10029">
    <property type="entry name" value="DUF2271"/>
    <property type="match status" value="1"/>
</dbReference>
<proteinExistence type="predicted"/>
<dbReference type="Proteomes" id="UP001165524">
    <property type="component" value="Unassembled WGS sequence"/>
</dbReference>
<keyword evidence="3" id="KW-1185">Reference proteome</keyword>
<evidence type="ECO:0000256" key="1">
    <source>
        <dbReference type="SAM" id="SignalP"/>
    </source>
</evidence>
<organism evidence="2 3">
    <name type="scientific">Alcanivorax quisquiliarum</name>
    <dbReference type="NCBI Taxonomy" id="2933565"/>
    <lineage>
        <taxon>Bacteria</taxon>
        <taxon>Pseudomonadati</taxon>
        <taxon>Pseudomonadota</taxon>
        <taxon>Gammaproteobacteria</taxon>
        <taxon>Oceanospirillales</taxon>
        <taxon>Alcanivoracaceae</taxon>
        <taxon>Alcanivorax</taxon>
    </lineage>
</organism>
<gene>
    <name evidence="2" type="ORF">MU846_11290</name>
</gene>
<reference evidence="2" key="1">
    <citation type="submission" date="2022-04" db="EMBL/GenBank/DDBJ databases">
        <title>Alcanivorax sp. CY1518 draft genome sequence.</title>
        <authorList>
            <person name="Zhao G."/>
            <person name="An M."/>
        </authorList>
    </citation>
    <scope>NUCLEOTIDE SEQUENCE</scope>
    <source>
        <strain evidence="2">CY1518</strain>
    </source>
</reference>
<keyword evidence="1" id="KW-0732">Signal</keyword>
<evidence type="ECO:0000313" key="3">
    <source>
        <dbReference type="Proteomes" id="UP001165524"/>
    </source>
</evidence>